<evidence type="ECO:0000256" key="1">
    <source>
        <dbReference type="SAM" id="Phobius"/>
    </source>
</evidence>
<feature type="transmembrane region" description="Helical" evidence="1">
    <location>
        <begin position="20"/>
        <end position="42"/>
    </location>
</feature>
<accession>H6L278</accession>
<organism evidence="2 3">
    <name type="scientific">Saprospira grandis (strain Lewin)</name>
    <dbReference type="NCBI Taxonomy" id="984262"/>
    <lineage>
        <taxon>Bacteria</taxon>
        <taxon>Pseudomonadati</taxon>
        <taxon>Bacteroidota</taxon>
        <taxon>Saprospiria</taxon>
        <taxon>Saprospirales</taxon>
        <taxon>Saprospiraceae</taxon>
        <taxon>Saprospira</taxon>
    </lineage>
</organism>
<proteinExistence type="predicted"/>
<sequence length="92" mass="9936">MIDILRYGVGEKGCPKIRLFILLTKLFFWGLRLAALVGATLWGSQVCSALRFFAALKNSVWPDGHPAASLGQSLRSFAAASPPAIYRLGTSP</sequence>
<dbReference type="AlphaFoldDB" id="H6L278"/>
<name>H6L278_SAPGL</name>
<dbReference type="STRING" id="984262.SGRA_1985"/>
<dbReference type="EMBL" id="CP002831">
    <property type="protein sequence ID" value="AFC24716.1"/>
    <property type="molecule type" value="Genomic_DNA"/>
</dbReference>
<protein>
    <submittedName>
        <fullName evidence="2">Uncharacterized protein</fullName>
    </submittedName>
</protein>
<keyword evidence="3" id="KW-1185">Reference proteome</keyword>
<dbReference type="HOGENOM" id="CLU_2411503_0_0_10"/>
<evidence type="ECO:0000313" key="2">
    <source>
        <dbReference type="EMBL" id="AFC24716.1"/>
    </source>
</evidence>
<dbReference type="Proteomes" id="UP000007519">
    <property type="component" value="Chromosome"/>
</dbReference>
<keyword evidence="1" id="KW-0472">Membrane</keyword>
<dbReference type="KEGG" id="sgn:SGRA_1985"/>
<evidence type="ECO:0000313" key="3">
    <source>
        <dbReference type="Proteomes" id="UP000007519"/>
    </source>
</evidence>
<reference evidence="2 3" key="1">
    <citation type="journal article" date="2012" name="Stand. Genomic Sci.">
        <title>Complete genome sequencing and analysis of Saprospira grandis str. Lewin, a predatory marine bacterium.</title>
        <authorList>
            <person name="Saw J.H."/>
            <person name="Yuryev A."/>
            <person name="Kanbe M."/>
            <person name="Hou S."/>
            <person name="Young A.G."/>
            <person name="Aizawa S."/>
            <person name="Alam M."/>
        </authorList>
    </citation>
    <scope>NUCLEOTIDE SEQUENCE [LARGE SCALE GENOMIC DNA]</scope>
    <source>
        <strain evidence="2 3">Lewin</strain>
    </source>
</reference>
<gene>
    <name evidence="2" type="ordered locus">SGRA_1985</name>
</gene>
<keyword evidence="1" id="KW-1133">Transmembrane helix</keyword>
<keyword evidence="1" id="KW-0812">Transmembrane</keyword>